<dbReference type="GO" id="GO:0031146">
    <property type="term" value="P:SCF-dependent proteasomal ubiquitin-dependent protein catabolic process"/>
    <property type="evidence" value="ECO:0007669"/>
    <property type="project" value="TreeGrafter"/>
</dbReference>
<dbReference type="InterPro" id="IPR011009">
    <property type="entry name" value="Kinase-like_dom_sf"/>
</dbReference>
<dbReference type="SMART" id="SM00220">
    <property type="entry name" value="S_TKc"/>
    <property type="match status" value="1"/>
</dbReference>
<dbReference type="GO" id="GO:0019005">
    <property type="term" value="C:SCF ubiquitin ligase complex"/>
    <property type="evidence" value="ECO:0007669"/>
    <property type="project" value="TreeGrafter"/>
</dbReference>
<dbReference type="Proteomes" id="UP001139103">
    <property type="component" value="Unassembled WGS sequence"/>
</dbReference>
<dbReference type="EMBL" id="JAJKFT010000002">
    <property type="protein sequence ID" value="MCC9626953.1"/>
    <property type="molecule type" value="Genomic_DNA"/>
</dbReference>
<keyword evidence="2" id="KW-0677">Repeat</keyword>
<dbReference type="InterPro" id="IPR001611">
    <property type="entry name" value="Leu-rich_rpt"/>
</dbReference>
<evidence type="ECO:0000256" key="4">
    <source>
        <dbReference type="ARBA" id="ARBA00022840"/>
    </source>
</evidence>
<dbReference type="Gene3D" id="3.30.200.20">
    <property type="entry name" value="Phosphorylase Kinase, domain 1"/>
    <property type="match status" value="1"/>
</dbReference>
<dbReference type="InterPro" id="IPR008271">
    <property type="entry name" value="Ser/Thr_kinase_AS"/>
</dbReference>
<dbReference type="SUPFAM" id="SSF52058">
    <property type="entry name" value="L domain-like"/>
    <property type="match status" value="1"/>
</dbReference>
<feature type="binding site" evidence="5">
    <location>
        <position position="182"/>
    </location>
    <ligand>
        <name>ATP</name>
        <dbReference type="ChEBI" id="CHEBI:30616"/>
    </ligand>
</feature>
<accession>A0A9X1SE87</accession>
<dbReference type="InterPro" id="IPR006553">
    <property type="entry name" value="Leu-rich_rpt_Cys-con_subtyp"/>
</dbReference>
<evidence type="ECO:0000256" key="2">
    <source>
        <dbReference type="ARBA" id="ARBA00022737"/>
    </source>
</evidence>
<dbReference type="Pfam" id="PF08308">
    <property type="entry name" value="PEGA"/>
    <property type="match status" value="1"/>
</dbReference>
<evidence type="ECO:0000313" key="7">
    <source>
        <dbReference type="EMBL" id="MCC9626953.1"/>
    </source>
</evidence>
<dbReference type="SMART" id="SM00367">
    <property type="entry name" value="LRR_CC"/>
    <property type="match status" value="8"/>
</dbReference>
<keyword evidence="7" id="KW-0808">Transferase</keyword>
<dbReference type="PROSITE" id="PS50011">
    <property type="entry name" value="PROTEIN_KINASE_DOM"/>
    <property type="match status" value="1"/>
</dbReference>
<dbReference type="PROSITE" id="PS00107">
    <property type="entry name" value="PROTEIN_KINASE_ATP"/>
    <property type="match status" value="1"/>
</dbReference>
<dbReference type="SUPFAM" id="SSF56112">
    <property type="entry name" value="Protein kinase-like (PK-like)"/>
    <property type="match status" value="1"/>
</dbReference>
<dbReference type="Pfam" id="PF13516">
    <property type="entry name" value="LRR_6"/>
    <property type="match status" value="3"/>
</dbReference>
<evidence type="ECO:0000259" key="6">
    <source>
        <dbReference type="PROSITE" id="PS50011"/>
    </source>
</evidence>
<keyword evidence="8" id="KW-1185">Reference proteome</keyword>
<evidence type="ECO:0000256" key="1">
    <source>
        <dbReference type="ARBA" id="ARBA00022614"/>
    </source>
</evidence>
<dbReference type="Gene3D" id="1.10.510.10">
    <property type="entry name" value="Transferase(Phosphotransferase) domain 1"/>
    <property type="match status" value="1"/>
</dbReference>
<dbReference type="GO" id="GO:0005524">
    <property type="term" value="F:ATP binding"/>
    <property type="evidence" value="ECO:0007669"/>
    <property type="project" value="UniProtKB-UniRule"/>
</dbReference>
<dbReference type="GO" id="GO:0004672">
    <property type="term" value="F:protein kinase activity"/>
    <property type="evidence" value="ECO:0007669"/>
    <property type="project" value="InterPro"/>
</dbReference>
<sequence>MSDDGRLYEMLVRWGEALERGEQLSAEQLCAEFPELLGELSQLIKNVDALQSFVDTDENRSGDALQQPAAAAVDGQANQVQLPSSALTLDQFCQSLVDSELVDESHLDLYRRDYPASDAVSFANQLVNGTKLTHFQATVLLDGRDLPLVLDRYVILDKIGAGGMGEVYKALHQQMDRVVALKILPKAIVDSEEKTKRFQREVKAAAKLEHPNIVTAFDARESKGTLFLAMSYVDGLDLANLVRTSGPLSPAKAVNYIGQAAAGLAHAHKLGVIHRDIKPANLLLDKSGTVKILDMGLARIESTEPHPEQTSSLDLTQPGAVMGTVAFLAPEQALDTRLADARSDIYSLGCTLYYLVTARPLFVENTMVKTILAHRENAIPSLESDNVPVELDLVFRRMVAKKPEDRFQSMTELIDALNQLTLPSEDVAARPPQLDSDLQAFNDTATTIETSRILPPPAPSATLPPRRGHWGLIAACLLGLAGFGGAWAAGIFLKVETPAGTIILEIDQPEIAGAEVTVDGQKRITIKTGERQEPLQVTADEKTHTLKVVKGGFETFTKEFRVKGGANETIRVRLEPLPVEVAKAENTTPAPSASSPTKAEQQPAAIAMQEDPHRRIAEMAINRGGVVGIVSFTDGGKVSKLEQLPPTRFAVGTLWCENNPDITDPDFDLLKNSFGMAGLFAYNTRLGDQGLAAFDRHLPHLTLSLGRTQVSDHGVKSLSTDWGPLAIQLPFTTVSDAACRHLGQMSQLRELDLTHTEITDVGLTYLANSPTIRGLNIASCKVTGPGIRKLNQARNLEVLFLTHNKLDDSAIADLASLTNLRVLDVRDTQISSAGALELQRLMPNCIVLHPAVPTEKCEIQAARWAIENGARIVSHWSPFIPDKNNVDAIPEYDFAFNGILFSDASSPAIATGLRNLTDLKCLLALELHKLTNADEGLAHISSLDSLTQLFLNESDVTADGMLLLKDLKQLEILKLGQCKQIDDRAVSVVAEYPQLRLLTLSGTQVTNAGLESIGQAKNLRELNLSHCYKVSDDGMPHLIPLAGLNHLGLVYTPISDAAIPHLIQLNGLRTLNVSRTKITAEGAAKLQAALPLCVVFHESLENTPWRMPELKSESAFVMQDPQHSLAEMILDRGGVVEVFASTSRHVVKDVGDLPKGRLAVQLIAFMDGRLDVAADWRKLEEVASLQELQLHKTRLPSGGVAGLKRNLPYAHVWFDYSNVSDTDILSLSTSEGPYAIHAAYTNLSDDSCTQFAKMESLRDLDVHNTKITDVGVARLATSASLRQLSVSGCPWVTIAGVKKLANAENLQVLLLSRNNLNDSVVADLGTLKNLRVLELRETRITSTGAAELQKLLPECVVLHPDLPTQGGELHAIRWVAEQGGRAFSYWSPFAPDKSNIDQLGATDFALTGIVFADASDPDIATGMQNLSALKYVAAIEFPNLQNADAGVERIASLQGVISLRLDGSDLTAKGLEHLRGFRQMETLILSRCKSLDDAGLFVLADFPYLRDLQFSDTHLGELGLEQVAKAVNLRQLILTRSPNVTDGGIEHLKSLQKLNRLELLGTSITDGAIPHLAKLKSLRILDINRTKVTAEGAAKLQAALPLCVVFHESLMDTPWRLPEREVSSAASAPTPK</sequence>
<organism evidence="7 8">
    <name type="scientific">Blastopirellula sediminis</name>
    <dbReference type="NCBI Taxonomy" id="2894196"/>
    <lineage>
        <taxon>Bacteria</taxon>
        <taxon>Pseudomonadati</taxon>
        <taxon>Planctomycetota</taxon>
        <taxon>Planctomycetia</taxon>
        <taxon>Pirellulales</taxon>
        <taxon>Pirellulaceae</taxon>
        <taxon>Blastopirellula</taxon>
    </lineage>
</organism>
<reference evidence="7" key="1">
    <citation type="submission" date="2021-11" db="EMBL/GenBank/DDBJ databases">
        <title>Genome sequence.</title>
        <authorList>
            <person name="Sun Q."/>
        </authorList>
    </citation>
    <scope>NUCLEOTIDE SEQUENCE</scope>
    <source>
        <strain evidence="7">JC732</strain>
    </source>
</reference>
<keyword evidence="3 5" id="KW-0547">Nucleotide-binding</keyword>
<dbReference type="SMART" id="SM00368">
    <property type="entry name" value="LRR_RI"/>
    <property type="match status" value="8"/>
</dbReference>
<comment type="caution">
    <text evidence="7">The sequence shown here is derived from an EMBL/GenBank/DDBJ whole genome shotgun (WGS) entry which is preliminary data.</text>
</comment>
<keyword evidence="1" id="KW-0433">Leucine-rich repeat</keyword>
<evidence type="ECO:0000313" key="8">
    <source>
        <dbReference type="Proteomes" id="UP001139103"/>
    </source>
</evidence>
<keyword evidence="4 5" id="KW-0067">ATP-binding</keyword>
<feature type="domain" description="Protein kinase" evidence="6">
    <location>
        <begin position="153"/>
        <end position="422"/>
    </location>
</feature>
<dbReference type="RefSeq" id="WP_230214469.1">
    <property type="nucleotide sequence ID" value="NZ_JAJKFT010000002.1"/>
</dbReference>
<dbReference type="PANTHER" id="PTHR13318">
    <property type="entry name" value="PARTNER OF PAIRED, ISOFORM B-RELATED"/>
    <property type="match status" value="1"/>
</dbReference>
<dbReference type="InterPro" id="IPR032675">
    <property type="entry name" value="LRR_dom_sf"/>
</dbReference>
<dbReference type="PROSITE" id="PS51450">
    <property type="entry name" value="LRR"/>
    <property type="match status" value="1"/>
</dbReference>
<dbReference type="CDD" id="cd14014">
    <property type="entry name" value="STKc_PknB_like"/>
    <property type="match status" value="1"/>
</dbReference>
<dbReference type="Pfam" id="PF25372">
    <property type="entry name" value="DUF7885"/>
    <property type="match status" value="1"/>
</dbReference>
<name>A0A9X1SE87_9BACT</name>
<dbReference type="Pfam" id="PF00069">
    <property type="entry name" value="Pkinase"/>
    <property type="match status" value="1"/>
</dbReference>
<evidence type="ECO:0000256" key="3">
    <source>
        <dbReference type="ARBA" id="ARBA00022741"/>
    </source>
</evidence>
<dbReference type="InterPro" id="IPR000719">
    <property type="entry name" value="Prot_kinase_dom"/>
</dbReference>
<keyword evidence="7" id="KW-0418">Kinase</keyword>
<evidence type="ECO:0000256" key="5">
    <source>
        <dbReference type="PROSITE-ProRule" id="PRU10141"/>
    </source>
</evidence>
<protein>
    <submittedName>
        <fullName evidence="7">Protein kinase</fullName>
    </submittedName>
</protein>
<proteinExistence type="predicted"/>
<dbReference type="Gene3D" id="3.80.10.10">
    <property type="entry name" value="Ribonuclease Inhibitor"/>
    <property type="match status" value="5"/>
</dbReference>
<dbReference type="InterPro" id="IPR013229">
    <property type="entry name" value="PEGA"/>
</dbReference>
<dbReference type="SUPFAM" id="SSF52047">
    <property type="entry name" value="RNI-like"/>
    <property type="match status" value="1"/>
</dbReference>
<dbReference type="InterPro" id="IPR017441">
    <property type="entry name" value="Protein_kinase_ATP_BS"/>
</dbReference>
<dbReference type="PANTHER" id="PTHR13318:SF190">
    <property type="entry name" value="PARTNER OF PAIRED, ISOFORM B"/>
    <property type="match status" value="1"/>
</dbReference>
<dbReference type="PROSITE" id="PS00108">
    <property type="entry name" value="PROTEIN_KINASE_ST"/>
    <property type="match status" value="1"/>
</dbReference>
<gene>
    <name evidence="7" type="ORF">LOC68_00905</name>
</gene>
<dbReference type="InterPro" id="IPR057207">
    <property type="entry name" value="FBXL15_LRR"/>
</dbReference>